<dbReference type="VEuPathDB" id="FungiDB:HMPREF1544_03087"/>
<accession>S2JIG8</accession>
<dbReference type="OMA" id="ENANQHF"/>
<keyword evidence="2" id="KW-1185">Reference proteome</keyword>
<proteinExistence type="predicted"/>
<evidence type="ECO:0000313" key="2">
    <source>
        <dbReference type="Proteomes" id="UP000014254"/>
    </source>
</evidence>
<sequence>GLDDESTVEIVHLIEGLKGDNLNENANQHFKKVNSALLLNDHKKQHPNKKPIHSKKSSELIRLKTIQISDILERYIALRETQDWN</sequence>
<protein>
    <submittedName>
        <fullName evidence="1">Uncharacterized protein</fullName>
    </submittedName>
</protein>
<organism evidence="1 2">
    <name type="scientific">Mucor circinelloides f. circinelloides (strain 1006PhL)</name>
    <name type="common">Mucormycosis agent</name>
    <name type="synonym">Calyptromyces circinelloides</name>
    <dbReference type="NCBI Taxonomy" id="1220926"/>
    <lineage>
        <taxon>Eukaryota</taxon>
        <taxon>Fungi</taxon>
        <taxon>Fungi incertae sedis</taxon>
        <taxon>Mucoromycota</taxon>
        <taxon>Mucoromycotina</taxon>
        <taxon>Mucoromycetes</taxon>
        <taxon>Mucorales</taxon>
        <taxon>Mucorineae</taxon>
        <taxon>Mucoraceae</taxon>
        <taxon>Mucor</taxon>
    </lineage>
</organism>
<reference evidence="2" key="1">
    <citation type="submission" date="2013-05" db="EMBL/GenBank/DDBJ databases">
        <title>The Genome sequence of Mucor circinelloides f. circinelloides 1006PhL.</title>
        <authorList>
            <consortium name="The Broad Institute Genomics Platform"/>
            <person name="Cuomo C."/>
            <person name="Earl A."/>
            <person name="Findley K."/>
            <person name="Lee S.C."/>
            <person name="Walker B."/>
            <person name="Young S."/>
            <person name="Zeng Q."/>
            <person name="Gargeya S."/>
            <person name="Fitzgerald M."/>
            <person name="Haas B."/>
            <person name="Abouelleil A."/>
            <person name="Allen A.W."/>
            <person name="Alvarado L."/>
            <person name="Arachchi H.M."/>
            <person name="Berlin A.M."/>
            <person name="Chapman S.B."/>
            <person name="Gainer-Dewar J."/>
            <person name="Goldberg J."/>
            <person name="Griggs A."/>
            <person name="Gujja S."/>
            <person name="Hansen M."/>
            <person name="Howarth C."/>
            <person name="Imamovic A."/>
            <person name="Ireland A."/>
            <person name="Larimer J."/>
            <person name="McCowan C."/>
            <person name="Murphy C."/>
            <person name="Pearson M."/>
            <person name="Poon T.W."/>
            <person name="Priest M."/>
            <person name="Roberts A."/>
            <person name="Saif S."/>
            <person name="Shea T."/>
            <person name="Sisk P."/>
            <person name="Sykes S."/>
            <person name="Wortman J."/>
            <person name="Nusbaum C."/>
            <person name="Birren B."/>
        </authorList>
    </citation>
    <scope>NUCLEOTIDE SEQUENCE [LARGE SCALE GENOMIC DNA]</scope>
    <source>
        <strain evidence="2">1006PhL</strain>
    </source>
</reference>
<gene>
    <name evidence="1" type="ORF">HMPREF1544_03087</name>
</gene>
<dbReference type="AlphaFoldDB" id="S2JIG8"/>
<feature type="non-terminal residue" evidence="1">
    <location>
        <position position="1"/>
    </location>
</feature>
<dbReference type="Proteomes" id="UP000014254">
    <property type="component" value="Unassembled WGS sequence"/>
</dbReference>
<dbReference type="InParanoid" id="S2JIG8"/>
<dbReference type="EMBL" id="KE123925">
    <property type="protein sequence ID" value="EPB90111.1"/>
    <property type="molecule type" value="Genomic_DNA"/>
</dbReference>
<dbReference type="OrthoDB" id="10445600at2759"/>
<evidence type="ECO:0000313" key="1">
    <source>
        <dbReference type="EMBL" id="EPB90111.1"/>
    </source>
</evidence>
<name>S2JIG8_MUCC1</name>